<comment type="caution">
    <text evidence="2">The sequence shown here is derived from an EMBL/GenBank/DDBJ whole genome shotgun (WGS) entry which is preliminary data.</text>
</comment>
<proteinExistence type="predicted"/>
<sequence>MPMLLGLLGLSMVALALGLYLGRCNSFGLFPLVLTGYIAGAALLGGGLIFRYRPGVAMSVLVLLGVAALAFLVGFLAFAASFARCYEF</sequence>
<keyword evidence="3" id="KW-1185">Reference proteome</keyword>
<dbReference type="EMBL" id="JBHUCM010000066">
    <property type="protein sequence ID" value="MFD1546379.1"/>
    <property type="molecule type" value="Genomic_DNA"/>
</dbReference>
<keyword evidence="1" id="KW-1133">Transmembrane helix</keyword>
<keyword evidence="1" id="KW-0472">Membrane</keyword>
<organism evidence="2 3">
    <name type="scientific">Nonomuraea guangzhouensis</name>
    <dbReference type="NCBI Taxonomy" id="1291555"/>
    <lineage>
        <taxon>Bacteria</taxon>
        <taxon>Bacillati</taxon>
        <taxon>Actinomycetota</taxon>
        <taxon>Actinomycetes</taxon>
        <taxon>Streptosporangiales</taxon>
        <taxon>Streptosporangiaceae</taxon>
        <taxon>Nonomuraea</taxon>
    </lineage>
</organism>
<evidence type="ECO:0000256" key="1">
    <source>
        <dbReference type="SAM" id="Phobius"/>
    </source>
</evidence>
<keyword evidence="1" id="KW-0812">Transmembrane</keyword>
<gene>
    <name evidence="2" type="ORF">ACFSJ0_55750</name>
</gene>
<evidence type="ECO:0000313" key="3">
    <source>
        <dbReference type="Proteomes" id="UP001597097"/>
    </source>
</evidence>
<protein>
    <submittedName>
        <fullName evidence="2">Uncharacterized protein</fullName>
    </submittedName>
</protein>
<feature type="transmembrane region" description="Helical" evidence="1">
    <location>
        <begin position="62"/>
        <end position="83"/>
    </location>
</feature>
<accession>A0ABW4GVM2</accession>
<dbReference type="Proteomes" id="UP001597097">
    <property type="component" value="Unassembled WGS sequence"/>
</dbReference>
<evidence type="ECO:0000313" key="2">
    <source>
        <dbReference type="EMBL" id="MFD1546379.1"/>
    </source>
</evidence>
<feature type="transmembrane region" description="Helical" evidence="1">
    <location>
        <begin position="28"/>
        <end position="50"/>
    </location>
</feature>
<dbReference type="RefSeq" id="WP_219535735.1">
    <property type="nucleotide sequence ID" value="NZ_JAHKRM010000027.1"/>
</dbReference>
<name>A0ABW4GVM2_9ACTN</name>
<reference evidence="3" key="1">
    <citation type="journal article" date="2019" name="Int. J. Syst. Evol. Microbiol.">
        <title>The Global Catalogue of Microorganisms (GCM) 10K type strain sequencing project: providing services to taxonomists for standard genome sequencing and annotation.</title>
        <authorList>
            <consortium name="The Broad Institute Genomics Platform"/>
            <consortium name="The Broad Institute Genome Sequencing Center for Infectious Disease"/>
            <person name="Wu L."/>
            <person name="Ma J."/>
        </authorList>
    </citation>
    <scope>NUCLEOTIDE SEQUENCE [LARGE SCALE GENOMIC DNA]</scope>
    <source>
        <strain evidence="3">CGMCC 1.15399</strain>
    </source>
</reference>